<dbReference type="InterPro" id="IPR007694">
    <property type="entry name" value="DNA_helicase_DnaB-like_C"/>
</dbReference>
<evidence type="ECO:0000256" key="1">
    <source>
        <dbReference type="SAM" id="MobiDB-lite"/>
    </source>
</evidence>
<dbReference type="RefSeq" id="WP_376852346.1">
    <property type="nucleotide sequence ID" value="NZ_JBHSMF010000010.1"/>
</dbReference>
<feature type="domain" description="SF4 helicase" evidence="2">
    <location>
        <begin position="42"/>
        <end position="88"/>
    </location>
</feature>
<evidence type="ECO:0000313" key="3">
    <source>
        <dbReference type="EMBL" id="MFC5500103.1"/>
    </source>
</evidence>
<evidence type="ECO:0000259" key="2">
    <source>
        <dbReference type="Pfam" id="PF03796"/>
    </source>
</evidence>
<dbReference type="Pfam" id="PF03796">
    <property type="entry name" value="DnaB_C"/>
    <property type="match status" value="1"/>
</dbReference>
<dbReference type="EMBL" id="JBHSMF010000010">
    <property type="protein sequence ID" value="MFC5500103.1"/>
    <property type="molecule type" value="Genomic_DNA"/>
</dbReference>
<keyword evidence="4" id="KW-1185">Reference proteome</keyword>
<dbReference type="Proteomes" id="UP001596037">
    <property type="component" value="Unassembled WGS sequence"/>
</dbReference>
<accession>A0ABW0NJE1</accession>
<gene>
    <name evidence="3" type="ORF">ACFPOE_21345</name>
</gene>
<organism evidence="3 4">
    <name type="scientific">Caenimonas terrae</name>
    <dbReference type="NCBI Taxonomy" id="696074"/>
    <lineage>
        <taxon>Bacteria</taxon>
        <taxon>Pseudomonadati</taxon>
        <taxon>Pseudomonadota</taxon>
        <taxon>Betaproteobacteria</taxon>
        <taxon>Burkholderiales</taxon>
        <taxon>Comamonadaceae</taxon>
        <taxon>Caenimonas</taxon>
    </lineage>
</organism>
<evidence type="ECO:0000313" key="4">
    <source>
        <dbReference type="Proteomes" id="UP001596037"/>
    </source>
</evidence>
<reference evidence="4" key="1">
    <citation type="journal article" date="2019" name="Int. J. Syst. Evol. Microbiol.">
        <title>The Global Catalogue of Microorganisms (GCM) 10K type strain sequencing project: providing services to taxonomists for standard genome sequencing and annotation.</title>
        <authorList>
            <consortium name="The Broad Institute Genomics Platform"/>
            <consortium name="The Broad Institute Genome Sequencing Center for Infectious Disease"/>
            <person name="Wu L."/>
            <person name="Ma J."/>
        </authorList>
    </citation>
    <scope>NUCLEOTIDE SEQUENCE [LARGE SCALE GENOMIC DNA]</scope>
    <source>
        <strain evidence="4">CCUG 57401</strain>
    </source>
</reference>
<dbReference type="InterPro" id="IPR027417">
    <property type="entry name" value="P-loop_NTPase"/>
</dbReference>
<comment type="caution">
    <text evidence="3">The sequence shown here is derived from an EMBL/GenBank/DDBJ whole genome shotgun (WGS) entry which is preliminary data.</text>
</comment>
<sequence length="96" mass="10409">MVSSRALIAPLERGQRPCPGARRPRPGVGNGNGNGQHQNRRNIEQDADVIRFIDNPDTREPGIAEMSVAKQRDGAVGTVRLCFTDATNHLFESGDA</sequence>
<name>A0ABW0NJE1_9BURK</name>
<protein>
    <submittedName>
        <fullName evidence="3">DnaB-like helicase C-terminal domain-containing protein</fullName>
    </submittedName>
</protein>
<proteinExistence type="predicted"/>
<feature type="region of interest" description="Disordered" evidence="1">
    <location>
        <begin position="1"/>
        <end position="46"/>
    </location>
</feature>
<dbReference type="Gene3D" id="3.40.50.300">
    <property type="entry name" value="P-loop containing nucleotide triphosphate hydrolases"/>
    <property type="match status" value="1"/>
</dbReference>